<evidence type="ECO:0000313" key="1">
    <source>
        <dbReference type="EMBL" id="MBP1970360.1"/>
    </source>
</evidence>
<accession>A0ABS4IHD4</accession>
<comment type="caution">
    <text evidence="1">The sequence shown here is derived from an EMBL/GenBank/DDBJ whole genome shotgun (WGS) entry which is preliminary data.</text>
</comment>
<dbReference type="EMBL" id="JAGGKX010000012">
    <property type="protein sequence ID" value="MBP1970360.1"/>
    <property type="molecule type" value="Genomic_DNA"/>
</dbReference>
<evidence type="ECO:0000313" key="2">
    <source>
        <dbReference type="Proteomes" id="UP001519345"/>
    </source>
</evidence>
<sequence>MQQYNVKISLKNGHVIETTLQGESDREIKNQIMGEDGLFNENGAFFFKEHVISVEALKSNNT</sequence>
<dbReference type="Proteomes" id="UP001519345">
    <property type="component" value="Unassembled WGS sequence"/>
</dbReference>
<organism evidence="1 2">
    <name type="scientific">Virgibacillus natechei</name>
    <dbReference type="NCBI Taxonomy" id="1216297"/>
    <lineage>
        <taxon>Bacteria</taxon>
        <taxon>Bacillati</taxon>
        <taxon>Bacillota</taxon>
        <taxon>Bacilli</taxon>
        <taxon>Bacillales</taxon>
        <taxon>Bacillaceae</taxon>
        <taxon>Virgibacillus</taxon>
    </lineage>
</organism>
<keyword evidence="2" id="KW-1185">Reference proteome</keyword>
<dbReference type="RefSeq" id="WP_209463497.1">
    <property type="nucleotide sequence ID" value="NZ_CP110224.1"/>
</dbReference>
<proteinExistence type="predicted"/>
<protein>
    <submittedName>
        <fullName evidence="1">Uncharacterized protein</fullName>
    </submittedName>
</protein>
<reference evidence="1 2" key="1">
    <citation type="submission" date="2021-03" db="EMBL/GenBank/DDBJ databases">
        <title>Genomic Encyclopedia of Type Strains, Phase IV (KMG-IV): sequencing the most valuable type-strain genomes for metagenomic binning, comparative biology and taxonomic classification.</title>
        <authorList>
            <person name="Goeker M."/>
        </authorList>
    </citation>
    <scope>NUCLEOTIDE SEQUENCE [LARGE SCALE GENOMIC DNA]</scope>
    <source>
        <strain evidence="1 2">DSM 25609</strain>
    </source>
</reference>
<name>A0ABS4IHD4_9BACI</name>
<gene>
    <name evidence="1" type="ORF">J2Z83_002478</name>
</gene>